<dbReference type="AlphaFoldDB" id="A0A521B4E4"/>
<dbReference type="RefSeq" id="WP_185955990.1">
    <property type="nucleotide sequence ID" value="NZ_FXTI01000001.1"/>
</dbReference>
<evidence type="ECO:0000313" key="1">
    <source>
        <dbReference type="EMBL" id="SMO41977.1"/>
    </source>
</evidence>
<dbReference type="EMBL" id="FXTI01000001">
    <property type="protein sequence ID" value="SMO41977.1"/>
    <property type="molecule type" value="Genomic_DNA"/>
</dbReference>
<name>A0A521B4E4_9BACL</name>
<protein>
    <submittedName>
        <fullName evidence="1">Uncharacterized protein</fullName>
    </submittedName>
</protein>
<organism evidence="1 2">
    <name type="scientific">Melghirimyces algeriensis</name>
    <dbReference type="NCBI Taxonomy" id="910412"/>
    <lineage>
        <taxon>Bacteria</taxon>
        <taxon>Bacillati</taxon>
        <taxon>Bacillota</taxon>
        <taxon>Bacilli</taxon>
        <taxon>Bacillales</taxon>
        <taxon>Thermoactinomycetaceae</taxon>
        <taxon>Melghirimyces</taxon>
    </lineage>
</organism>
<proteinExistence type="predicted"/>
<keyword evidence="2" id="KW-1185">Reference proteome</keyword>
<accession>A0A521B4E4</accession>
<sequence length="55" mass="6372">MADSRRYLVKIRCKQCGERFVLKGSMKKGKLDTGFRQCICDNDDPRGFDISSERL</sequence>
<reference evidence="1 2" key="1">
    <citation type="submission" date="2017-05" db="EMBL/GenBank/DDBJ databases">
        <authorList>
            <person name="Varghese N."/>
            <person name="Submissions S."/>
        </authorList>
    </citation>
    <scope>NUCLEOTIDE SEQUENCE [LARGE SCALE GENOMIC DNA]</scope>
    <source>
        <strain evidence="1 2">DSM 45474</strain>
    </source>
</reference>
<dbReference type="Proteomes" id="UP000315636">
    <property type="component" value="Unassembled WGS sequence"/>
</dbReference>
<gene>
    <name evidence="1" type="ORF">SAMN06264849_101546</name>
</gene>
<evidence type="ECO:0000313" key="2">
    <source>
        <dbReference type="Proteomes" id="UP000315636"/>
    </source>
</evidence>